<evidence type="ECO:0000313" key="2">
    <source>
        <dbReference type="EMBL" id="RAL48583.1"/>
    </source>
</evidence>
<accession>A0A328DWW2</accession>
<sequence>MWFYLTSKALAQHPEVVRGLNGCIVKLEPDSARRISASMQISEFNAAKADFGTDLAISTRMELNPGLYSEMELGVYDNDFMEHDGGRNEMEMATLASMAGPLEVHHGGATDDDEDDDDLNFLDDDISE</sequence>
<evidence type="ECO:0000256" key="1">
    <source>
        <dbReference type="SAM" id="MobiDB-lite"/>
    </source>
</evidence>
<keyword evidence="3" id="KW-1185">Reference proteome</keyword>
<dbReference type="EMBL" id="NQVE01000097">
    <property type="protein sequence ID" value="RAL48583.1"/>
    <property type="molecule type" value="Genomic_DNA"/>
</dbReference>
<feature type="compositionally biased region" description="Acidic residues" evidence="1">
    <location>
        <begin position="110"/>
        <end position="128"/>
    </location>
</feature>
<dbReference type="Proteomes" id="UP000249390">
    <property type="component" value="Unassembled WGS sequence"/>
</dbReference>
<evidence type="ECO:0000313" key="3">
    <source>
        <dbReference type="Proteomes" id="UP000249390"/>
    </source>
</evidence>
<organism evidence="2 3">
    <name type="scientific">Cuscuta australis</name>
    <dbReference type="NCBI Taxonomy" id="267555"/>
    <lineage>
        <taxon>Eukaryota</taxon>
        <taxon>Viridiplantae</taxon>
        <taxon>Streptophyta</taxon>
        <taxon>Embryophyta</taxon>
        <taxon>Tracheophyta</taxon>
        <taxon>Spermatophyta</taxon>
        <taxon>Magnoliopsida</taxon>
        <taxon>eudicotyledons</taxon>
        <taxon>Gunneridae</taxon>
        <taxon>Pentapetalae</taxon>
        <taxon>asterids</taxon>
        <taxon>lamiids</taxon>
        <taxon>Solanales</taxon>
        <taxon>Convolvulaceae</taxon>
        <taxon>Cuscuteae</taxon>
        <taxon>Cuscuta</taxon>
        <taxon>Cuscuta subgen. Grammica</taxon>
        <taxon>Cuscuta sect. Cleistogrammica</taxon>
    </lineage>
</organism>
<feature type="region of interest" description="Disordered" evidence="1">
    <location>
        <begin position="101"/>
        <end position="128"/>
    </location>
</feature>
<dbReference type="AlphaFoldDB" id="A0A328DWW2"/>
<reference evidence="2 3" key="1">
    <citation type="submission" date="2018-06" db="EMBL/GenBank/DDBJ databases">
        <title>The Genome of Cuscuta australis (Dodder) Provides Insight into the Evolution of Plant Parasitism.</title>
        <authorList>
            <person name="Liu H."/>
        </authorList>
    </citation>
    <scope>NUCLEOTIDE SEQUENCE [LARGE SCALE GENOMIC DNA]</scope>
    <source>
        <strain evidence="3">cv. Yunnan</strain>
        <tissue evidence="2">Vines</tissue>
    </source>
</reference>
<gene>
    <name evidence="2" type="ORF">DM860_000903</name>
</gene>
<protein>
    <submittedName>
        <fullName evidence="2">Uncharacterized protein</fullName>
    </submittedName>
</protein>
<comment type="caution">
    <text evidence="2">The sequence shown here is derived from an EMBL/GenBank/DDBJ whole genome shotgun (WGS) entry which is preliminary data.</text>
</comment>
<proteinExistence type="predicted"/>
<name>A0A328DWW2_9ASTE</name>